<dbReference type="EMBL" id="FPBO01000018">
    <property type="protein sequence ID" value="SFU98994.1"/>
    <property type="molecule type" value="Genomic_DNA"/>
</dbReference>
<evidence type="ECO:0000313" key="2">
    <source>
        <dbReference type="EMBL" id="SFU98994.1"/>
    </source>
</evidence>
<sequence>MNRSKTGVWLLAGAMALPLAAQAETQTPAPDTAAAVPKTVNGIPYVTGGVGMEERQAMQSASPDYNLKLTFADRGSGEYRSAVAVDIRDMRSGVQVQADQAGPLFYTQLPAGRYKVTATAAGRQQQKVITVARHGDRSLAFYWDAQ</sequence>
<dbReference type="STRING" id="1035707.SAMN05216552_101858"/>
<keyword evidence="1" id="KW-0732">Signal</keyword>
<dbReference type="AlphaFoldDB" id="A0A1I7KNQ3"/>
<evidence type="ECO:0000313" key="3">
    <source>
        <dbReference type="Proteomes" id="UP000199391"/>
    </source>
</evidence>
<keyword evidence="3" id="KW-1185">Reference proteome</keyword>
<organism evidence="2 3">
    <name type="scientific">Pseudoduganella namucuonensis</name>
    <dbReference type="NCBI Taxonomy" id="1035707"/>
    <lineage>
        <taxon>Bacteria</taxon>
        <taxon>Pseudomonadati</taxon>
        <taxon>Pseudomonadota</taxon>
        <taxon>Betaproteobacteria</taxon>
        <taxon>Burkholderiales</taxon>
        <taxon>Oxalobacteraceae</taxon>
        <taxon>Telluria group</taxon>
        <taxon>Pseudoduganella</taxon>
    </lineage>
</organism>
<reference evidence="3" key="1">
    <citation type="submission" date="2016-10" db="EMBL/GenBank/DDBJ databases">
        <authorList>
            <person name="Varghese N."/>
            <person name="Submissions S."/>
        </authorList>
    </citation>
    <scope>NUCLEOTIDE SEQUENCE [LARGE SCALE GENOMIC DNA]</scope>
    <source>
        <strain evidence="3">CGMCC 1.11014</strain>
    </source>
</reference>
<feature type="chain" id="PRO_5011459803" description="Carboxypeptidase regulatory-like domain-containing protein" evidence="1">
    <location>
        <begin position="24"/>
        <end position="146"/>
    </location>
</feature>
<proteinExistence type="predicted"/>
<dbReference type="Proteomes" id="UP000199391">
    <property type="component" value="Unassembled WGS sequence"/>
</dbReference>
<feature type="signal peptide" evidence="1">
    <location>
        <begin position="1"/>
        <end position="23"/>
    </location>
</feature>
<evidence type="ECO:0008006" key="4">
    <source>
        <dbReference type="Google" id="ProtNLM"/>
    </source>
</evidence>
<dbReference type="OrthoDB" id="5568005at2"/>
<gene>
    <name evidence="2" type="ORF">SAMN05216552_101858</name>
</gene>
<protein>
    <recommendedName>
        <fullName evidence="4">Carboxypeptidase regulatory-like domain-containing protein</fullName>
    </recommendedName>
</protein>
<name>A0A1I7KNQ3_9BURK</name>
<evidence type="ECO:0000256" key="1">
    <source>
        <dbReference type="SAM" id="SignalP"/>
    </source>
</evidence>
<accession>A0A1I7KNQ3</accession>
<dbReference type="RefSeq" id="WP_143133223.1">
    <property type="nucleotide sequence ID" value="NZ_FPBO01000018.1"/>
</dbReference>